<dbReference type="InterPro" id="IPR014966">
    <property type="entry name" value="FRG-dom"/>
</dbReference>
<sequence>MRIEKIDSIEKAFSIFNPISDLFKHFRYGKNSYVQGHNGWIYRGQRNSSWGLVPKSFRKGELNKYVNWYYEEDPLFPKEEQSNRILAEFAAMKNYLEFCDKNGLEVNLTFGLRRKFNYFIKNINRKIKNSRELDFPINFAEAFALAQHHEVPTRLLDWTYEPQFALFFAAINYYKDIFLQGQTTDFDEISIFALKSDDLFDHTDIKDELILLLTSYSSNDYLRHQAGLFTVDLKQHQKPDSEIDQIVTIEKMWKSRSYNDHDIPLIRFDFPGKLVKELLKLMYTSGYSKTKLMPIHDNASEDAKIFRSLFY</sequence>
<accession>A0AAP9WP35</accession>
<geneLocation type="plasmid" evidence="2 3">
    <name>p7</name>
</geneLocation>
<protein>
    <submittedName>
        <fullName evidence="2">FRG domain-containing protein</fullName>
    </submittedName>
</protein>
<dbReference type="AlphaFoldDB" id="A0AAP9WP35"/>
<keyword evidence="2" id="KW-0614">Plasmid</keyword>
<feature type="domain" description="FRG" evidence="1">
    <location>
        <begin position="36"/>
        <end position="178"/>
    </location>
</feature>
<evidence type="ECO:0000313" key="3">
    <source>
        <dbReference type="Proteomes" id="UP000663255"/>
    </source>
</evidence>
<dbReference type="Pfam" id="PF08867">
    <property type="entry name" value="FRG"/>
    <property type="match status" value="1"/>
</dbReference>
<evidence type="ECO:0000259" key="1">
    <source>
        <dbReference type="SMART" id="SM00901"/>
    </source>
</evidence>
<reference evidence="2" key="1">
    <citation type="submission" date="2019-09" db="EMBL/GenBank/DDBJ databases">
        <title>Comparative Genomics of Leptospira interrogans Reveals Genome Plasticity - A Common Adaptive Strategy for Survival in Various Hosts.</title>
        <authorList>
            <person name="Ramli S.R."/>
            <person name="Bunk B."/>
            <person name="Goris M."/>
            <person name="Bhuju S."/>
            <person name="Jarek M."/>
            <person name="Sproer C."/>
            <person name="Mustakim S."/>
            <person name="Strommenger B."/>
            <person name="Pessler F."/>
        </authorList>
    </citation>
    <scope>NUCLEOTIDE SEQUENCE</scope>
    <source>
        <strain evidence="2">1489</strain>
        <plasmid evidence="2">p7</plasmid>
    </source>
</reference>
<dbReference type="RefSeq" id="WP_192505227.1">
    <property type="nucleotide sequence ID" value="NZ_CP043899.1"/>
</dbReference>
<gene>
    <name evidence="2" type="ORF">Lepto1489_23380</name>
</gene>
<dbReference type="SMART" id="SM00901">
    <property type="entry name" value="FRG"/>
    <property type="match status" value="1"/>
</dbReference>
<dbReference type="Proteomes" id="UP000663255">
    <property type="component" value="Plasmid p7"/>
</dbReference>
<organism evidence="2 3">
    <name type="scientific">Leptospira interrogans serovar Bataviae</name>
    <dbReference type="NCBI Taxonomy" id="312175"/>
    <lineage>
        <taxon>Bacteria</taxon>
        <taxon>Pseudomonadati</taxon>
        <taxon>Spirochaetota</taxon>
        <taxon>Spirochaetia</taxon>
        <taxon>Leptospirales</taxon>
        <taxon>Leptospiraceae</taxon>
        <taxon>Leptospira</taxon>
    </lineage>
</organism>
<proteinExistence type="predicted"/>
<dbReference type="EMBL" id="CP043899">
    <property type="protein sequence ID" value="QOI53293.1"/>
    <property type="molecule type" value="Genomic_DNA"/>
</dbReference>
<evidence type="ECO:0000313" key="2">
    <source>
        <dbReference type="EMBL" id="QOI53293.1"/>
    </source>
</evidence>
<name>A0AAP9WP35_LEPIR</name>